<dbReference type="EMBL" id="SJXE01000001">
    <property type="protein sequence ID" value="TCI05512.1"/>
    <property type="molecule type" value="Genomic_DNA"/>
</dbReference>
<organism evidence="1 2">
    <name type="scientific">Corallincola luteus</name>
    <dbReference type="NCBI Taxonomy" id="1775177"/>
    <lineage>
        <taxon>Bacteria</taxon>
        <taxon>Pseudomonadati</taxon>
        <taxon>Pseudomonadota</taxon>
        <taxon>Gammaproteobacteria</taxon>
        <taxon>Alteromonadales</taxon>
        <taxon>Psychromonadaceae</taxon>
        <taxon>Corallincola</taxon>
    </lineage>
</organism>
<dbReference type="RefSeq" id="WP_131414640.1">
    <property type="nucleotide sequence ID" value="NZ_SJXE01000001.1"/>
</dbReference>
<comment type="caution">
    <text evidence="1">The sequence shown here is derived from an EMBL/GenBank/DDBJ whole genome shotgun (WGS) entry which is preliminary data.</text>
</comment>
<dbReference type="Gene3D" id="1.20.58.320">
    <property type="entry name" value="TPR-like"/>
    <property type="match status" value="1"/>
</dbReference>
<gene>
    <name evidence="1" type="ORF">EZV61_06145</name>
</gene>
<protein>
    <submittedName>
        <fullName evidence="1">DUF924 domain-containing protein</fullName>
    </submittedName>
</protein>
<dbReference type="InterPro" id="IPR011990">
    <property type="entry name" value="TPR-like_helical_dom_sf"/>
</dbReference>
<dbReference type="Proteomes" id="UP000292554">
    <property type="component" value="Unassembled WGS sequence"/>
</dbReference>
<dbReference type="Gene3D" id="1.25.40.10">
    <property type="entry name" value="Tetratricopeptide repeat domain"/>
    <property type="match status" value="1"/>
</dbReference>
<reference evidence="1 2" key="1">
    <citation type="submission" date="2019-02" db="EMBL/GenBank/DDBJ databases">
        <title>Corallincola luteus sp. nov., a marine bacterium isolated from surface sediment of Bohai Sea in China.</title>
        <authorList>
            <person name="Ren Q."/>
        </authorList>
    </citation>
    <scope>NUCLEOTIDE SEQUENCE [LARGE SCALE GENOMIC DNA]</scope>
    <source>
        <strain evidence="1 2">DASS28</strain>
    </source>
</reference>
<proteinExistence type="predicted"/>
<dbReference type="InterPro" id="IPR010323">
    <property type="entry name" value="DUF924"/>
</dbReference>
<accession>A0ABY2ATE0</accession>
<evidence type="ECO:0000313" key="2">
    <source>
        <dbReference type="Proteomes" id="UP000292554"/>
    </source>
</evidence>
<dbReference type="Pfam" id="PF06041">
    <property type="entry name" value="DUF924"/>
    <property type="match status" value="1"/>
</dbReference>
<name>A0ABY2ATE0_9GAMM</name>
<keyword evidence="2" id="KW-1185">Reference proteome</keyword>
<dbReference type="SUPFAM" id="SSF48452">
    <property type="entry name" value="TPR-like"/>
    <property type="match status" value="1"/>
</dbReference>
<sequence>MARDEFNAVTNFWFNECEPIQWWQKSESFDRIVEQRFLPLLELAIEKQLDHWRSDPQGRLAEIILLDQFSRNIWRNTAQAFAQDPQALALAEQAVHCGADKTLPINQRAFIYMPFMHSESISAHEKAVVLFSQPGLERNLHSELQHKAIIERFGRYPHRNATLGRNSSQEELEFLTLPDSSF</sequence>
<evidence type="ECO:0000313" key="1">
    <source>
        <dbReference type="EMBL" id="TCI05512.1"/>
    </source>
</evidence>